<dbReference type="Pfam" id="PF17820">
    <property type="entry name" value="PDZ_6"/>
    <property type="match status" value="1"/>
</dbReference>
<dbReference type="PRINTS" id="PR00834">
    <property type="entry name" value="PROTEASES2C"/>
</dbReference>
<sequence>MLFAHGGPPLAAQVISTDSTSNFPVLNALEEATVSTIATAGQSVVAIARVPKKQAPSAQAGALRLGGDFSFFESPESPDYIPAFFGSGVVLTEDGLLVTCGHVLGDPQRNDYYVWLDKRSYPAEVVAKPARVFAFDPFSDLAVLKIDATGLQPIRVNPSRELRKGQFVVALGNPEAVARDGQASASWGIISNLRRVAPAVAESNPAASRETVHQYGTLIQTDARLSLGTSGGALINLHGEMVGLTTSLVAVEGNADAAGFAIAVDQLFLRVIESLKLGRLPEYGFLGIQPEELRIADRRRGFSGAKIVSVLQGLPGEQAGLQAEDIVFQINDETITDRNGLFRELAKVGAGESLQMHVQRPVSRGGTPRVLVLTAKLGKKFVATHRPGYALNTPKQWRGMLVEYATAIPAAVLAGGRVGGQGGGAAARLGVLSVDPGTPAWESGLRPGYGILEVDGQPVNNPDEFYAAVEGSVGDVSILVVPATGSSRTLRIADSPPEN</sequence>
<dbReference type="InterPro" id="IPR041489">
    <property type="entry name" value="PDZ_6"/>
</dbReference>
<evidence type="ECO:0000259" key="4">
    <source>
        <dbReference type="SMART" id="SM00228"/>
    </source>
</evidence>
<comment type="similarity">
    <text evidence="1">Belongs to the peptidase S1C family.</text>
</comment>
<dbReference type="InterPro" id="IPR036034">
    <property type="entry name" value="PDZ_sf"/>
</dbReference>
<evidence type="ECO:0000256" key="3">
    <source>
        <dbReference type="ARBA" id="ARBA00022801"/>
    </source>
</evidence>
<dbReference type="PANTHER" id="PTHR22939:SF129">
    <property type="entry name" value="SERINE PROTEASE HTRA2, MITOCHONDRIAL"/>
    <property type="match status" value="1"/>
</dbReference>
<gene>
    <name evidence="5" type="primary">mucD_9</name>
    <name evidence="5" type="ORF">Q31a_57810</name>
</gene>
<dbReference type="KEGG" id="ahel:Q31a_57810"/>
<protein>
    <submittedName>
        <fullName evidence="5">Putative periplasmic serine endoprotease DegP-like</fullName>
        <ecNumber evidence="5">3.4.21.107</ecNumber>
    </submittedName>
</protein>
<evidence type="ECO:0000313" key="5">
    <source>
        <dbReference type="EMBL" id="QDV27392.1"/>
    </source>
</evidence>
<dbReference type="EMBL" id="CP036298">
    <property type="protein sequence ID" value="QDV27392.1"/>
    <property type="molecule type" value="Genomic_DNA"/>
</dbReference>
<keyword evidence="6" id="KW-1185">Reference proteome</keyword>
<accession>A0A518GFM1</accession>
<feature type="domain" description="PDZ" evidence="4">
    <location>
        <begin position="284"/>
        <end position="362"/>
    </location>
</feature>
<evidence type="ECO:0000313" key="6">
    <source>
        <dbReference type="Proteomes" id="UP000318017"/>
    </source>
</evidence>
<keyword evidence="2 5" id="KW-0645">Protease</keyword>
<dbReference type="Pfam" id="PF13365">
    <property type="entry name" value="Trypsin_2"/>
    <property type="match status" value="1"/>
</dbReference>
<dbReference type="SUPFAM" id="SSF50156">
    <property type="entry name" value="PDZ domain-like"/>
    <property type="match status" value="2"/>
</dbReference>
<dbReference type="GO" id="GO:0004252">
    <property type="term" value="F:serine-type endopeptidase activity"/>
    <property type="evidence" value="ECO:0007669"/>
    <property type="project" value="InterPro"/>
</dbReference>
<evidence type="ECO:0000256" key="2">
    <source>
        <dbReference type="ARBA" id="ARBA00022670"/>
    </source>
</evidence>
<dbReference type="EC" id="3.4.21.107" evidence="5"/>
<dbReference type="PANTHER" id="PTHR22939">
    <property type="entry name" value="SERINE PROTEASE FAMILY S1C HTRA-RELATED"/>
    <property type="match status" value="1"/>
</dbReference>
<evidence type="ECO:0000256" key="1">
    <source>
        <dbReference type="ARBA" id="ARBA00010541"/>
    </source>
</evidence>
<dbReference type="SMART" id="SM00228">
    <property type="entry name" value="PDZ"/>
    <property type="match status" value="2"/>
</dbReference>
<dbReference type="Gene3D" id="2.40.10.120">
    <property type="match status" value="1"/>
</dbReference>
<keyword evidence="3 5" id="KW-0378">Hydrolase</keyword>
<dbReference type="InterPro" id="IPR009003">
    <property type="entry name" value="Peptidase_S1_PA"/>
</dbReference>
<organism evidence="5 6">
    <name type="scientific">Aureliella helgolandensis</name>
    <dbReference type="NCBI Taxonomy" id="2527968"/>
    <lineage>
        <taxon>Bacteria</taxon>
        <taxon>Pseudomonadati</taxon>
        <taxon>Planctomycetota</taxon>
        <taxon>Planctomycetia</taxon>
        <taxon>Pirellulales</taxon>
        <taxon>Pirellulaceae</taxon>
        <taxon>Aureliella</taxon>
    </lineage>
</organism>
<dbReference type="Proteomes" id="UP000318017">
    <property type="component" value="Chromosome"/>
</dbReference>
<dbReference type="SUPFAM" id="SSF50494">
    <property type="entry name" value="Trypsin-like serine proteases"/>
    <property type="match status" value="1"/>
</dbReference>
<dbReference type="InterPro" id="IPR001478">
    <property type="entry name" value="PDZ"/>
</dbReference>
<reference evidence="5 6" key="1">
    <citation type="submission" date="2019-02" db="EMBL/GenBank/DDBJ databases">
        <title>Deep-cultivation of Planctomycetes and their phenomic and genomic characterization uncovers novel biology.</title>
        <authorList>
            <person name="Wiegand S."/>
            <person name="Jogler M."/>
            <person name="Boedeker C."/>
            <person name="Pinto D."/>
            <person name="Vollmers J."/>
            <person name="Rivas-Marin E."/>
            <person name="Kohn T."/>
            <person name="Peeters S.H."/>
            <person name="Heuer A."/>
            <person name="Rast P."/>
            <person name="Oberbeckmann S."/>
            <person name="Bunk B."/>
            <person name="Jeske O."/>
            <person name="Meyerdierks A."/>
            <person name="Storesund J.E."/>
            <person name="Kallscheuer N."/>
            <person name="Luecker S."/>
            <person name="Lage O.M."/>
            <person name="Pohl T."/>
            <person name="Merkel B.J."/>
            <person name="Hornburger P."/>
            <person name="Mueller R.-W."/>
            <person name="Bruemmer F."/>
            <person name="Labrenz M."/>
            <person name="Spormann A.M."/>
            <person name="Op den Camp H."/>
            <person name="Overmann J."/>
            <person name="Amann R."/>
            <person name="Jetten M.S.M."/>
            <person name="Mascher T."/>
            <person name="Medema M.H."/>
            <person name="Devos D.P."/>
            <person name="Kaster A.-K."/>
            <person name="Ovreas L."/>
            <person name="Rohde M."/>
            <person name="Galperin M.Y."/>
            <person name="Jogler C."/>
        </authorList>
    </citation>
    <scope>NUCLEOTIDE SEQUENCE [LARGE SCALE GENOMIC DNA]</scope>
    <source>
        <strain evidence="5 6">Q31a</strain>
    </source>
</reference>
<dbReference type="AlphaFoldDB" id="A0A518GFM1"/>
<dbReference type="Pfam" id="PF13180">
    <property type="entry name" value="PDZ_2"/>
    <property type="match status" value="1"/>
</dbReference>
<dbReference type="Gene3D" id="2.30.42.10">
    <property type="match status" value="2"/>
</dbReference>
<dbReference type="GO" id="GO:0006508">
    <property type="term" value="P:proteolysis"/>
    <property type="evidence" value="ECO:0007669"/>
    <property type="project" value="UniProtKB-KW"/>
</dbReference>
<dbReference type="InterPro" id="IPR001940">
    <property type="entry name" value="Peptidase_S1C"/>
</dbReference>
<name>A0A518GFM1_9BACT</name>
<feature type="domain" description="PDZ" evidence="4">
    <location>
        <begin position="416"/>
        <end position="484"/>
    </location>
</feature>
<proteinExistence type="inferred from homology"/>